<dbReference type="RefSeq" id="WP_271434047.1">
    <property type="nucleotide sequence ID" value="NZ_JAQIOY010000011.1"/>
</dbReference>
<protein>
    <recommendedName>
        <fullName evidence="3">histidine kinase</fullName>
        <ecNumber evidence="3">2.7.13.3</ecNumber>
    </recommendedName>
</protein>
<dbReference type="InterPro" id="IPR003661">
    <property type="entry name" value="HisK_dim/P_dom"/>
</dbReference>
<organism evidence="16 17">
    <name type="scientific">Thalassococcus lentus</name>
    <dbReference type="NCBI Taxonomy" id="1210524"/>
    <lineage>
        <taxon>Bacteria</taxon>
        <taxon>Pseudomonadati</taxon>
        <taxon>Pseudomonadota</taxon>
        <taxon>Alphaproteobacteria</taxon>
        <taxon>Rhodobacterales</taxon>
        <taxon>Roseobacteraceae</taxon>
        <taxon>Thalassococcus</taxon>
    </lineage>
</organism>
<dbReference type="EC" id="2.7.13.3" evidence="3"/>
<feature type="domain" description="Histidine kinase" evidence="14">
    <location>
        <begin position="195"/>
        <end position="413"/>
    </location>
</feature>
<evidence type="ECO:0000256" key="10">
    <source>
        <dbReference type="ARBA" id="ARBA00023012"/>
    </source>
</evidence>
<keyword evidence="5 12" id="KW-0597">Phosphoprotein</keyword>
<dbReference type="InterPro" id="IPR036890">
    <property type="entry name" value="HATPase_C_sf"/>
</dbReference>
<evidence type="ECO:0000313" key="16">
    <source>
        <dbReference type="EMBL" id="MDA7426692.1"/>
    </source>
</evidence>
<keyword evidence="16" id="KW-0328">Glycosyltransferase</keyword>
<dbReference type="SUPFAM" id="SSF55874">
    <property type="entry name" value="ATPase domain of HSP90 chaperone/DNA topoisomerase II/histidine kinase"/>
    <property type="match status" value="1"/>
</dbReference>
<proteinExistence type="predicted"/>
<dbReference type="Gene3D" id="1.20.120.160">
    <property type="entry name" value="HPT domain"/>
    <property type="match status" value="1"/>
</dbReference>
<dbReference type="CDD" id="cd00082">
    <property type="entry name" value="HisKA"/>
    <property type="match status" value="1"/>
</dbReference>
<comment type="subcellular location">
    <subcellularLocation>
        <location evidence="2">Cell membrane</location>
        <topology evidence="2">Multi-pass membrane protein</topology>
    </subcellularLocation>
</comment>
<dbReference type="PROSITE" id="PS50109">
    <property type="entry name" value="HIS_KIN"/>
    <property type="match status" value="1"/>
</dbReference>
<gene>
    <name evidence="16" type="ORF">PFY00_18305</name>
</gene>
<dbReference type="SMART" id="SM00388">
    <property type="entry name" value="HisKA"/>
    <property type="match status" value="1"/>
</dbReference>
<dbReference type="Pfam" id="PF00512">
    <property type="entry name" value="HisKA"/>
    <property type="match status" value="1"/>
</dbReference>
<dbReference type="InterPro" id="IPR001789">
    <property type="entry name" value="Sig_transdc_resp-reg_receiver"/>
</dbReference>
<dbReference type="SUPFAM" id="SSF47226">
    <property type="entry name" value="Histidine-containing phosphotransfer domain, HPT domain"/>
    <property type="match status" value="1"/>
</dbReference>
<comment type="catalytic activity">
    <reaction evidence="1">
        <text>ATP + protein L-histidine = ADP + protein N-phospho-L-histidine.</text>
        <dbReference type="EC" id="2.7.13.3"/>
    </reaction>
</comment>
<keyword evidence="4" id="KW-1003">Cell membrane</keyword>
<keyword evidence="16" id="KW-0808">Transferase</keyword>
<evidence type="ECO:0000256" key="6">
    <source>
        <dbReference type="ARBA" id="ARBA00022692"/>
    </source>
</evidence>
<keyword evidence="9 13" id="KW-1133">Transmembrane helix</keyword>
<feature type="transmembrane region" description="Helical" evidence="13">
    <location>
        <begin position="138"/>
        <end position="161"/>
    </location>
</feature>
<evidence type="ECO:0000256" key="2">
    <source>
        <dbReference type="ARBA" id="ARBA00004651"/>
    </source>
</evidence>
<feature type="modified residue" description="4-aspartylphosphate" evidence="12">
    <location>
        <position position="485"/>
    </location>
</feature>
<dbReference type="Gene3D" id="1.10.287.130">
    <property type="match status" value="1"/>
</dbReference>
<evidence type="ECO:0000259" key="14">
    <source>
        <dbReference type="PROSITE" id="PS50109"/>
    </source>
</evidence>
<evidence type="ECO:0000256" key="8">
    <source>
        <dbReference type="ARBA" id="ARBA00022840"/>
    </source>
</evidence>
<dbReference type="Gene3D" id="3.40.50.2300">
    <property type="match status" value="1"/>
</dbReference>
<keyword evidence="17" id="KW-1185">Reference proteome</keyword>
<keyword evidence="11 13" id="KW-0472">Membrane</keyword>
<dbReference type="CDD" id="cd16922">
    <property type="entry name" value="HATPase_EvgS-ArcB-TorS-like"/>
    <property type="match status" value="1"/>
</dbReference>
<evidence type="ECO:0000256" key="11">
    <source>
        <dbReference type="ARBA" id="ARBA00023136"/>
    </source>
</evidence>
<comment type="caution">
    <text evidence="16">The sequence shown here is derived from an EMBL/GenBank/DDBJ whole genome shotgun (WGS) entry which is preliminary data.</text>
</comment>
<reference evidence="16 17" key="1">
    <citation type="submission" date="2023-01" db="EMBL/GenBank/DDBJ databases">
        <title>Thalassococcus onchidii sp. nov., isolated from a marine invertebrate from the South China Sea.</title>
        <authorList>
            <person name="Xu S."/>
            <person name="Liu Z."/>
            <person name="Xu Y."/>
        </authorList>
    </citation>
    <scope>NUCLEOTIDE SEQUENCE [LARGE SCALE GENOMIC DNA]</scope>
    <source>
        <strain evidence="16 17">KCTC 32084</strain>
    </source>
</reference>
<dbReference type="EMBL" id="JAQIOY010000011">
    <property type="protein sequence ID" value="MDA7426692.1"/>
    <property type="molecule type" value="Genomic_DNA"/>
</dbReference>
<dbReference type="InterPro" id="IPR011006">
    <property type="entry name" value="CheY-like_superfamily"/>
</dbReference>
<dbReference type="SUPFAM" id="SSF52172">
    <property type="entry name" value="CheY-like"/>
    <property type="match status" value="1"/>
</dbReference>
<evidence type="ECO:0000256" key="12">
    <source>
        <dbReference type="PROSITE-ProRule" id="PRU00169"/>
    </source>
</evidence>
<keyword evidence="6 13" id="KW-0812">Transmembrane</keyword>
<dbReference type="InterPro" id="IPR004358">
    <property type="entry name" value="Sig_transdc_His_kin-like_C"/>
</dbReference>
<dbReference type="GO" id="GO:0005524">
    <property type="term" value="F:ATP binding"/>
    <property type="evidence" value="ECO:0007669"/>
    <property type="project" value="UniProtKB-KW"/>
</dbReference>
<dbReference type="Pfam" id="PF02518">
    <property type="entry name" value="HATPase_c"/>
    <property type="match status" value="1"/>
</dbReference>
<dbReference type="Gene3D" id="3.30.565.10">
    <property type="entry name" value="Histidine kinase-like ATPase, C-terminal domain"/>
    <property type="match status" value="1"/>
</dbReference>
<evidence type="ECO:0000259" key="15">
    <source>
        <dbReference type="PROSITE" id="PS50110"/>
    </source>
</evidence>
<dbReference type="PROSITE" id="PS50110">
    <property type="entry name" value="RESPONSE_REGULATORY"/>
    <property type="match status" value="1"/>
</dbReference>
<evidence type="ECO:0000256" key="7">
    <source>
        <dbReference type="ARBA" id="ARBA00022741"/>
    </source>
</evidence>
<name>A0ABT4XXI9_9RHOB</name>
<evidence type="ECO:0000313" key="17">
    <source>
        <dbReference type="Proteomes" id="UP001210720"/>
    </source>
</evidence>
<dbReference type="PRINTS" id="PR00344">
    <property type="entry name" value="BCTRLSENSOR"/>
</dbReference>
<dbReference type="CDD" id="cd17546">
    <property type="entry name" value="REC_hyHK_CKI1_RcsC-like"/>
    <property type="match status" value="1"/>
</dbReference>
<dbReference type="InterPro" id="IPR036641">
    <property type="entry name" value="HPT_dom_sf"/>
</dbReference>
<evidence type="ECO:0000256" key="13">
    <source>
        <dbReference type="SAM" id="Phobius"/>
    </source>
</evidence>
<dbReference type="PANTHER" id="PTHR45339:SF1">
    <property type="entry name" value="HYBRID SIGNAL TRANSDUCTION HISTIDINE KINASE J"/>
    <property type="match status" value="1"/>
</dbReference>
<dbReference type="InterPro" id="IPR005467">
    <property type="entry name" value="His_kinase_dom"/>
</dbReference>
<keyword evidence="7" id="KW-0547">Nucleotide-binding</keyword>
<evidence type="ECO:0000256" key="5">
    <source>
        <dbReference type="ARBA" id="ARBA00022553"/>
    </source>
</evidence>
<keyword evidence="8 16" id="KW-0067">ATP-binding</keyword>
<dbReference type="GO" id="GO:0016757">
    <property type="term" value="F:glycosyltransferase activity"/>
    <property type="evidence" value="ECO:0007669"/>
    <property type="project" value="UniProtKB-KW"/>
</dbReference>
<evidence type="ECO:0000256" key="1">
    <source>
        <dbReference type="ARBA" id="ARBA00000085"/>
    </source>
</evidence>
<dbReference type="PANTHER" id="PTHR45339">
    <property type="entry name" value="HYBRID SIGNAL TRANSDUCTION HISTIDINE KINASE J"/>
    <property type="match status" value="1"/>
</dbReference>
<feature type="domain" description="Response regulatory" evidence="15">
    <location>
        <begin position="436"/>
        <end position="553"/>
    </location>
</feature>
<evidence type="ECO:0000256" key="9">
    <source>
        <dbReference type="ARBA" id="ARBA00022989"/>
    </source>
</evidence>
<evidence type="ECO:0000256" key="3">
    <source>
        <dbReference type="ARBA" id="ARBA00012438"/>
    </source>
</evidence>
<dbReference type="SUPFAM" id="SSF47384">
    <property type="entry name" value="Homodimeric domain of signal transducing histidine kinase"/>
    <property type="match status" value="1"/>
</dbReference>
<accession>A0ABT4XXI9</accession>
<dbReference type="InterPro" id="IPR003594">
    <property type="entry name" value="HATPase_dom"/>
</dbReference>
<dbReference type="InterPro" id="IPR036097">
    <property type="entry name" value="HisK_dim/P_sf"/>
</dbReference>
<keyword evidence="10" id="KW-0902">Two-component regulatory system</keyword>
<dbReference type="SMART" id="SM00448">
    <property type="entry name" value="REC"/>
    <property type="match status" value="1"/>
</dbReference>
<dbReference type="Pfam" id="PF00072">
    <property type="entry name" value="Response_reg"/>
    <property type="match status" value="1"/>
</dbReference>
<dbReference type="Proteomes" id="UP001210720">
    <property type="component" value="Unassembled WGS sequence"/>
</dbReference>
<sequence>MLGYAASDNVLWVFSRGEIEAAAFETAIINESAAEVPDLDLVRLRFDILYSRIATLRESDVVRPLRDNPELAQNLQRSAQSVEQLVPWIDGNDETLIAALPQLKESATQINGAMLSMSLAAISSYADISDESRQSVALTLQMIGVVISALFLILLVMVYVLGRLLRAQEESAKALTEARDKAIEGERSKAHMLAVMSHEMRTPLNGVMGALELIDSNDLPAEQHTYIKTARNAANQLVGHVDDVLDISRLDAGHQKSRPYQFDLITMLEEVVESQQPSAKLHGNSLSLNPPHPDLHDCFGDGARIQQVLLNYIGNAIKFTRDGKITIEADCNDGLSDVEIRVTDTGIGIEQADLDRIFADFVTLDVGYDRTNVGTGLGLGIVRRLAASLGGTVGAESEVGQGSVFWLRLPLHPTVTETTQHPEKAKPRRKSLSGLKILIVEDNATNRMILRSMLLRMGHTVEDASNGLEGVEAARETLFDVILMDISMPVMDGLTATRQLRSSNRPEANVPIIATTAHALPEERDAYLKAGMRGILTKPLSAEAIQEALADALSDDDGTAEPDPTDEAMELIDAAQIRMLKQTMEPSKLAQALAAFFDEMSSFTGTAGQTDAEPDQAHRMAGSAALFGAAALAAHLRTMCESGKRNQNRMWRRQAQELHPIWADTKAAYAYTDLPEIQKIAHGQF</sequence>
<evidence type="ECO:0000256" key="4">
    <source>
        <dbReference type="ARBA" id="ARBA00022475"/>
    </source>
</evidence>
<dbReference type="SMART" id="SM00387">
    <property type="entry name" value="HATPase_c"/>
    <property type="match status" value="1"/>
</dbReference>